<proteinExistence type="predicted"/>
<dbReference type="RefSeq" id="WP_169896522.1">
    <property type="nucleotide sequence ID" value="NZ_CP142182.1"/>
</dbReference>
<dbReference type="PANTHER" id="PTHR48207">
    <property type="entry name" value="SUCCINATE--HYDROXYMETHYLGLUTARATE COA-TRANSFERASE"/>
    <property type="match status" value="1"/>
</dbReference>
<dbReference type="InterPro" id="IPR003673">
    <property type="entry name" value="CoA-Trfase_fam_III"/>
</dbReference>
<sequence length="396" mass="42048">MTALGGIRVIEIGTLIAAPFAARIMAEFGAEVIKIETLGQGDPLRKWRKLHEGTSLWWYLQSRNKKSLALNLKSPEGIAIVKQLAESADVLIENLRPGALEKLGIGWDVLHALNPKLTLVRISGYGQSGPYRDRPGFGAIGEAMGGIRYTTGTPGIPPARVGVSLGDSLASMHAVIGALMSLLRVKTGQGEGQVVDVSLAESVFNVMESLVPEYDMLGHVRERSGGALPGIAPSNTYPTGDGAYVVIAGNSDPIFKRLMAAIGRSDLGEDPAFAHNDGRAIQCNLLDEAISQWSSRHPIDFVLDTLEKAEVPAGRIYSVADIVADPHYLARGMILDADLPGGASVKMPGIVPKMSDTPGNVNWQGPSLGQHTQAVLGDLGLSEETIQRLKDGGVVQ</sequence>
<dbReference type="Pfam" id="PF02515">
    <property type="entry name" value="CoA_transf_3"/>
    <property type="match status" value="1"/>
</dbReference>
<dbReference type="Gene3D" id="3.30.1540.10">
    <property type="entry name" value="formyl-coa transferase, domain 3"/>
    <property type="match status" value="1"/>
</dbReference>
<evidence type="ECO:0000313" key="3">
    <source>
        <dbReference type="Proteomes" id="UP000814126"/>
    </source>
</evidence>
<dbReference type="PANTHER" id="PTHR48207:SF3">
    <property type="entry name" value="SUCCINATE--HYDROXYMETHYLGLUTARATE COA-TRANSFERASE"/>
    <property type="match status" value="1"/>
</dbReference>
<dbReference type="EMBL" id="WJZX01000068">
    <property type="protein sequence ID" value="MCF5656676.1"/>
    <property type="molecule type" value="Genomic_DNA"/>
</dbReference>
<dbReference type="GO" id="GO:0008410">
    <property type="term" value="F:CoA-transferase activity"/>
    <property type="evidence" value="ECO:0007669"/>
    <property type="project" value="TreeGrafter"/>
</dbReference>
<evidence type="ECO:0000256" key="1">
    <source>
        <dbReference type="ARBA" id="ARBA00022679"/>
    </source>
</evidence>
<dbReference type="InterPro" id="IPR050483">
    <property type="entry name" value="CoA-transferase_III_domain"/>
</dbReference>
<keyword evidence="1 2" id="KW-0808">Transferase</keyword>
<dbReference type="InterPro" id="IPR023606">
    <property type="entry name" value="CoA-Trfase_III_dom_1_sf"/>
</dbReference>
<name>A0AAP2S383_9PSED</name>
<reference evidence="2" key="1">
    <citation type="submission" date="2019-11" db="EMBL/GenBank/DDBJ databases">
        <title>Epiphytic Pseudomonas syringae from cherry orchards.</title>
        <authorList>
            <person name="Hulin M.T."/>
        </authorList>
    </citation>
    <scope>NUCLEOTIDE SEQUENCE</scope>
    <source>
        <strain evidence="2">PA-2-1F</strain>
    </source>
</reference>
<organism evidence="2 3">
    <name type="scientific">Pseudomonas poae</name>
    <dbReference type="NCBI Taxonomy" id="200451"/>
    <lineage>
        <taxon>Bacteria</taxon>
        <taxon>Pseudomonadati</taxon>
        <taxon>Pseudomonadota</taxon>
        <taxon>Gammaproteobacteria</taxon>
        <taxon>Pseudomonadales</taxon>
        <taxon>Pseudomonadaceae</taxon>
        <taxon>Pseudomonas</taxon>
    </lineage>
</organism>
<gene>
    <name evidence="2" type="ORF">GIV46_16800</name>
</gene>
<accession>A0AAP2S383</accession>
<dbReference type="SUPFAM" id="SSF89796">
    <property type="entry name" value="CoA-transferase family III (CaiB/BaiF)"/>
    <property type="match status" value="1"/>
</dbReference>
<evidence type="ECO:0000313" key="2">
    <source>
        <dbReference type="EMBL" id="MCF5656676.1"/>
    </source>
</evidence>
<dbReference type="InterPro" id="IPR044855">
    <property type="entry name" value="CoA-Trfase_III_dom3_sf"/>
</dbReference>
<protein>
    <submittedName>
        <fullName evidence="2">CoA transferase</fullName>
    </submittedName>
</protein>
<dbReference type="AlphaFoldDB" id="A0AAP2S383"/>
<dbReference type="Proteomes" id="UP000814126">
    <property type="component" value="Unassembled WGS sequence"/>
</dbReference>
<comment type="caution">
    <text evidence="2">The sequence shown here is derived from an EMBL/GenBank/DDBJ whole genome shotgun (WGS) entry which is preliminary data.</text>
</comment>
<dbReference type="Gene3D" id="3.40.50.10540">
    <property type="entry name" value="Crotonobetainyl-coa:carnitine coa-transferase, domain 1"/>
    <property type="match status" value="1"/>
</dbReference>